<dbReference type="AlphaFoldDB" id="A0A4R3NVT2"/>
<dbReference type="Pfam" id="PF13521">
    <property type="entry name" value="AAA_28"/>
    <property type="match status" value="1"/>
</dbReference>
<organism evidence="2 3">
    <name type="scientific">Martelella mediterranea</name>
    <dbReference type="NCBI Taxonomy" id="293089"/>
    <lineage>
        <taxon>Bacteria</taxon>
        <taxon>Pseudomonadati</taxon>
        <taxon>Pseudomonadota</taxon>
        <taxon>Alphaproteobacteria</taxon>
        <taxon>Hyphomicrobiales</taxon>
        <taxon>Aurantimonadaceae</taxon>
        <taxon>Martelella</taxon>
    </lineage>
</organism>
<dbReference type="OrthoDB" id="5638848at2"/>
<dbReference type="InterPro" id="IPR027417">
    <property type="entry name" value="P-loop_NTPase"/>
</dbReference>
<dbReference type="Gene3D" id="3.40.50.300">
    <property type="entry name" value="P-loop containing nucleotide triphosphate hydrolases"/>
    <property type="match status" value="1"/>
</dbReference>
<reference evidence="2 3" key="1">
    <citation type="submission" date="2019-03" db="EMBL/GenBank/DDBJ databases">
        <title>Freshwater and sediment microbial communities from various areas in North America, analyzing microbe dynamics in response to fracking.</title>
        <authorList>
            <person name="Lamendella R."/>
        </authorList>
    </citation>
    <scope>NUCLEOTIDE SEQUENCE [LARGE SCALE GENOMIC DNA]</scope>
    <source>
        <strain evidence="2 3">175.2</strain>
    </source>
</reference>
<dbReference type="RefSeq" id="WP_132309692.1">
    <property type="nucleotide sequence ID" value="NZ_SMAR01000007.1"/>
</dbReference>
<protein>
    <submittedName>
        <fullName evidence="2">Putative ATPase</fullName>
    </submittedName>
</protein>
<evidence type="ECO:0000313" key="3">
    <source>
        <dbReference type="Proteomes" id="UP000295097"/>
    </source>
</evidence>
<dbReference type="SUPFAM" id="SSF52540">
    <property type="entry name" value="P-loop containing nucleoside triphosphate hydrolases"/>
    <property type="match status" value="1"/>
</dbReference>
<comment type="caution">
    <text evidence="2">The sequence shown here is derived from an EMBL/GenBank/DDBJ whole genome shotgun (WGS) entry which is preliminary data.</text>
</comment>
<name>A0A4R3NVT2_9HYPH</name>
<feature type="domain" description="NadR/Ttd14 AAA" evidence="1">
    <location>
        <begin position="5"/>
        <end position="166"/>
    </location>
</feature>
<accession>A0A4R3NVT2</accession>
<dbReference type="EMBL" id="SMAR01000007">
    <property type="protein sequence ID" value="TCT41034.1"/>
    <property type="molecule type" value="Genomic_DNA"/>
</dbReference>
<evidence type="ECO:0000313" key="2">
    <source>
        <dbReference type="EMBL" id="TCT41034.1"/>
    </source>
</evidence>
<keyword evidence="3" id="KW-1185">Reference proteome</keyword>
<dbReference type="InterPro" id="IPR038727">
    <property type="entry name" value="NadR/Ttd14_AAA_dom"/>
</dbReference>
<dbReference type="Proteomes" id="UP000295097">
    <property type="component" value="Unassembled WGS sequence"/>
</dbReference>
<evidence type="ECO:0000259" key="1">
    <source>
        <dbReference type="Pfam" id="PF13521"/>
    </source>
</evidence>
<sequence>MENFIVISGCSGGGKSTLLEELSARGFNTVEEPGRRIVREEQQTGGSVLPWLDLEGFLRRAISVARQDCDRFHGCREPVFFDRGLVDAVAGLEHITGEAHADGLNLGRCYNRLVFMAPPWPEIYEHDAQRKHGFDEAKAEYERLMMFYPRLGYQPVLLPKTGIATRADFVLERLGAGR</sequence>
<proteinExistence type="predicted"/>
<gene>
    <name evidence="2" type="ORF">EDC90_10078</name>
</gene>